<accession>A0A1F5C9T9</accession>
<dbReference type="InterPro" id="IPR029052">
    <property type="entry name" value="Metallo-depent_PP-like"/>
</dbReference>
<dbReference type="Proteomes" id="UP000177197">
    <property type="component" value="Unassembled WGS sequence"/>
</dbReference>
<evidence type="ECO:0000313" key="1">
    <source>
        <dbReference type="EMBL" id="OGD39626.1"/>
    </source>
</evidence>
<dbReference type="AlphaFoldDB" id="A0A1F5C9T9"/>
<proteinExistence type="predicted"/>
<gene>
    <name evidence="1" type="ORF">A3I30_03965</name>
</gene>
<reference evidence="1 2" key="1">
    <citation type="journal article" date="2016" name="Nat. Commun.">
        <title>Thousands of microbial genomes shed light on interconnected biogeochemical processes in an aquifer system.</title>
        <authorList>
            <person name="Anantharaman K."/>
            <person name="Brown C.T."/>
            <person name="Hug L.A."/>
            <person name="Sharon I."/>
            <person name="Castelle C.J."/>
            <person name="Probst A.J."/>
            <person name="Thomas B.C."/>
            <person name="Singh A."/>
            <person name="Wilkins M.J."/>
            <person name="Karaoz U."/>
            <person name="Brodie E.L."/>
            <person name="Williams K.H."/>
            <person name="Hubbard S.S."/>
            <person name="Banfield J.F."/>
        </authorList>
    </citation>
    <scope>NUCLEOTIDE SEQUENCE [LARGE SCALE GENOMIC DNA]</scope>
</reference>
<name>A0A1F5C9T9_9BACT</name>
<organism evidence="1 2">
    <name type="scientific">Candidatus Azambacteria bacterium RIFCSPLOWO2_02_FULL_44_14</name>
    <dbReference type="NCBI Taxonomy" id="1797306"/>
    <lineage>
        <taxon>Bacteria</taxon>
        <taxon>Candidatus Azamiibacteriota</taxon>
    </lineage>
</organism>
<dbReference type="SUPFAM" id="SSF56300">
    <property type="entry name" value="Metallo-dependent phosphatases"/>
    <property type="match status" value="1"/>
</dbReference>
<protein>
    <submittedName>
        <fullName evidence="1">Uncharacterized protein</fullName>
    </submittedName>
</protein>
<evidence type="ECO:0000313" key="2">
    <source>
        <dbReference type="Proteomes" id="UP000177197"/>
    </source>
</evidence>
<sequence length="711" mass="80127">MASKKNGNGKAKLSNKLTAREAEVLKYLKRQAWSIPGIADSTKPKTSEEEAVRLVDALMRKGYDINLDRATKQVGLKKDPTTLQPLLIDPEKRVIKDPIYRHTYKVGFWSSVVAGSKFAQWTALHTLYAYFEAAGVDFAVGSDLTAGIMPKRRQGEVFLGPPEQQRDYVLKHFPKARFKTYIISGKRDLSSKDKENPAYNIVRGICGDDSRDDLIYRGDLSASFFIKDVRILATNPGEDYAPYAKSLPLQRIMENTFGEEFKGGESDKKVLALFGTHMFADLPIYMITRGFLAPTLQAMTPHQRSRRRRGFAPIIGGVILHLHFDDKWHLKENGIEVELVNLTDYQQPDDYLAEVKIKESLTKNQIAVVELLSERPRTEGELSRNLKIHKDKVWEIIGNLQDSNYKILTPSNAEQADSKQFTLVLSPKTSFKPLDLKTVFHKKLKTGYTSDKHYASGDGQPSCVDMAYRNAEEEKIAVMFDTGDMTAGLFDHPANKNKVIIPNVEGQMLYAADRHPKASFPQFSISGDHDSFAGKVGANFYRRIFSAARPDIKYLGHLRGAVEINGMKFTLKHPGGGPGYALTYGGQKHIEAEIQRIVSRGGKEMCHVLAFGNWHVANWQFSAGVAVICVPCFQEQTLDYMDRKALHPWIGMWIMEYTVDTANRITSARAKYYNYAPYTKELDLPEPIASFYRKYVFPDMSVGDANGGETR</sequence>
<comment type="caution">
    <text evidence="1">The sequence shown here is derived from an EMBL/GenBank/DDBJ whole genome shotgun (WGS) entry which is preliminary data.</text>
</comment>
<dbReference type="EMBL" id="MEYV01000022">
    <property type="protein sequence ID" value="OGD39626.1"/>
    <property type="molecule type" value="Genomic_DNA"/>
</dbReference>